<proteinExistence type="predicted"/>
<dbReference type="Proteomes" id="UP000017836">
    <property type="component" value="Unassembled WGS sequence"/>
</dbReference>
<reference evidence="2" key="1">
    <citation type="journal article" date="2013" name="Science">
        <title>The Amborella genome and the evolution of flowering plants.</title>
        <authorList>
            <consortium name="Amborella Genome Project"/>
        </authorList>
    </citation>
    <scope>NUCLEOTIDE SEQUENCE [LARGE SCALE GENOMIC DNA]</scope>
</reference>
<keyword evidence="2" id="KW-1185">Reference proteome</keyword>
<gene>
    <name evidence="1" type="ORF">AMTR_s00054p00201020</name>
</gene>
<accession>U5D9U2</accession>
<protein>
    <submittedName>
        <fullName evidence="1">Uncharacterized protein</fullName>
    </submittedName>
</protein>
<evidence type="ECO:0000313" key="2">
    <source>
        <dbReference type="Proteomes" id="UP000017836"/>
    </source>
</evidence>
<sequence length="141" mass="15888">MGNLIKEFLSLSSPAALTKKLIFVLVSKGKELVTCSIYTPHLLQTNPPKNQIYPHSTQKTSAPFVLNMGFDLGMKIAVLDFLGNLIPCIERLRWKTLTREVRDALEGPGYFEVVYDIAVPESLQKEMSFAIKELFDLPQET</sequence>
<organism evidence="1 2">
    <name type="scientific">Amborella trichopoda</name>
    <dbReference type="NCBI Taxonomy" id="13333"/>
    <lineage>
        <taxon>Eukaryota</taxon>
        <taxon>Viridiplantae</taxon>
        <taxon>Streptophyta</taxon>
        <taxon>Embryophyta</taxon>
        <taxon>Tracheophyta</taxon>
        <taxon>Spermatophyta</taxon>
        <taxon>Magnoliopsida</taxon>
        <taxon>Amborellales</taxon>
        <taxon>Amborellaceae</taxon>
        <taxon>Amborella</taxon>
    </lineage>
</organism>
<dbReference type="HOGENOM" id="CLU_1827931_0_0_1"/>
<dbReference type="Gramene" id="ERN18192">
    <property type="protein sequence ID" value="ERN18192"/>
    <property type="gene ID" value="AMTR_s00054p00201020"/>
</dbReference>
<name>U5D9U2_AMBTC</name>
<evidence type="ECO:0000313" key="1">
    <source>
        <dbReference type="EMBL" id="ERN18192.1"/>
    </source>
</evidence>
<dbReference type="AlphaFoldDB" id="U5D9U2"/>
<dbReference type="SUPFAM" id="SSF51197">
    <property type="entry name" value="Clavaminate synthase-like"/>
    <property type="match status" value="1"/>
</dbReference>
<dbReference type="EMBL" id="KI392271">
    <property type="protein sequence ID" value="ERN18192.1"/>
    <property type="molecule type" value="Genomic_DNA"/>
</dbReference>